<organism evidence="3 4">
    <name type="scientific">Aspergillus niger</name>
    <dbReference type="NCBI Taxonomy" id="5061"/>
    <lineage>
        <taxon>Eukaryota</taxon>
        <taxon>Fungi</taxon>
        <taxon>Dikarya</taxon>
        <taxon>Ascomycota</taxon>
        <taxon>Pezizomycotina</taxon>
        <taxon>Eurotiomycetes</taxon>
        <taxon>Eurotiomycetidae</taxon>
        <taxon>Eurotiales</taxon>
        <taxon>Aspergillaceae</taxon>
        <taxon>Aspergillus</taxon>
        <taxon>Aspergillus subgen. Circumdati</taxon>
    </lineage>
</organism>
<evidence type="ECO:0000256" key="1">
    <source>
        <dbReference type="SAM" id="MobiDB-lite"/>
    </source>
</evidence>
<dbReference type="Pfam" id="PF07985">
    <property type="entry name" value="SRR1"/>
    <property type="match status" value="1"/>
</dbReference>
<comment type="caution">
    <text evidence="3">The sequence shown here is derived from an EMBL/GenBank/DDBJ whole genome shotgun (WGS) entry which is preliminary data.</text>
</comment>
<dbReference type="VEuPathDB" id="FungiDB:ASPNIDRAFT2_1170905"/>
<evidence type="ECO:0000259" key="2">
    <source>
        <dbReference type="Pfam" id="PF07985"/>
    </source>
</evidence>
<dbReference type="OrthoDB" id="5230585at2759"/>
<dbReference type="EMBL" id="BCMY01000001">
    <property type="protein sequence ID" value="GAQ33190.1"/>
    <property type="molecule type" value="Genomic_DNA"/>
</dbReference>
<evidence type="ECO:0000313" key="4">
    <source>
        <dbReference type="Proteomes" id="UP000068243"/>
    </source>
</evidence>
<dbReference type="VEuPathDB" id="FungiDB:An01g01580"/>
<proteinExistence type="predicted"/>
<feature type="compositionally biased region" description="Polar residues" evidence="1">
    <location>
        <begin position="36"/>
        <end position="48"/>
    </location>
</feature>
<sequence>MTTPSTMYTPDPMDIDESEDSASSTSSSDPMDVAPPTNTTQTRSTSEIGLQPCLRPSGADTDLNPHLRAQRYKELYPEGTPRWTKEAIQEAQARVEKCKPGDIVYIPALDGADVGFEVMTERIERNKQGVAMVGVKHFLELFPAPTDYITPSPETRHPSLLYSNLALGHKFRRLDGEDEDDEEDDYDDYDPTKKEIASAHESFNTIFHTWTDSALYKNMLATLRKLPTIKRPVSKIIAFGCNSITNLRLDKFTRERSAYQHAFLLMLQRILQEMAWTPTEIEIMLQDSAYTKLDKKILGDCGMTVLESPKAFLLVDDESFVFSYAPDVPVRQAVMDLAMPVGMVWDAVVAEGMSLDTRDPWDITIHRKINQNYNTFHLPKDKHFDMLRVYLRCADGELSDTECERREEKMLETMDFVQRNKLLVSWGKDNVQDVYAVYRRMRGSQGSDASSRL</sequence>
<dbReference type="PANTHER" id="PTHR42080">
    <property type="entry name" value="SRR1 DOMAIN-CONTAINING PROTEIN"/>
    <property type="match status" value="1"/>
</dbReference>
<dbReference type="VEuPathDB" id="FungiDB:ATCC64974_21800"/>
<reference evidence="4" key="1">
    <citation type="journal article" date="2016" name="Genome Announc.">
        <title>Draft genome sequence of Aspergillus niger strain An76.</title>
        <authorList>
            <person name="Gong W."/>
            <person name="Cheng Z."/>
            <person name="Zhang H."/>
            <person name="Liu L."/>
            <person name="Gao P."/>
            <person name="Wang L."/>
        </authorList>
    </citation>
    <scope>NUCLEOTIDE SEQUENCE [LARGE SCALE GENOMIC DNA]</scope>
    <source>
        <strain evidence="4">An76</strain>
    </source>
</reference>
<gene>
    <name evidence="3" type="ORF">ABL_00034</name>
</gene>
<evidence type="ECO:0000313" key="3">
    <source>
        <dbReference type="EMBL" id="GAQ33190.1"/>
    </source>
</evidence>
<dbReference type="VEuPathDB" id="FungiDB:M747DRAFT_352077"/>
<name>A0A100I327_ASPNG</name>
<protein>
    <submittedName>
        <fullName evidence="3">Similar to An01g01580</fullName>
    </submittedName>
</protein>
<dbReference type="InterPro" id="IPR012942">
    <property type="entry name" value="SRR1-like"/>
</dbReference>
<feature type="region of interest" description="Disordered" evidence="1">
    <location>
        <begin position="1"/>
        <end position="64"/>
    </location>
</feature>
<dbReference type="OMA" id="WDITIHR"/>
<dbReference type="AlphaFoldDB" id="A0A100I327"/>
<dbReference type="Proteomes" id="UP000068243">
    <property type="component" value="Unassembled WGS sequence"/>
</dbReference>
<feature type="domain" description="SRR1-like" evidence="2">
    <location>
        <begin position="227"/>
        <end position="330"/>
    </location>
</feature>
<accession>A0A100I327</accession>
<dbReference type="PANTHER" id="PTHR42080:SF3">
    <property type="entry name" value="SRR1-LIKE DOMAIN-CONTAINING PROTEIN"/>
    <property type="match status" value="1"/>
</dbReference>